<evidence type="ECO:0000256" key="5">
    <source>
        <dbReference type="ARBA" id="ARBA00022989"/>
    </source>
</evidence>
<keyword evidence="5 7" id="KW-1133">Transmembrane helix</keyword>
<sequence length="141" mass="14657">MLIELLGETVAVLAYGILGILLLALGVAVLDWLTPGRIAHLVWEKRNRNAALLVASNVVGLGIVVTAAIWASEGSLLDGLLQTVVYGLVGIVLMTGAFLLLDLLTPGRLGLLLVDEKPHPAAWVSAALHVVIGAVVALAVM</sequence>
<dbReference type="RefSeq" id="WP_344105233.1">
    <property type="nucleotide sequence ID" value="NZ_BAAANL010000007.1"/>
</dbReference>
<comment type="similarity">
    <text evidence="2">Belongs to the UPF0719 family.</text>
</comment>
<dbReference type="EMBL" id="BAAANL010000007">
    <property type="protein sequence ID" value="GAA1871910.1"/>
    <property type="molecule type" value="Genomic_DNA"/>
</dbReference>
<evidence type="ECO:0000256" key="3">
    <source>
        <dbReference type="ARBA" id="ARBA00022475"/>
    </source>
</evidence>
<evidence type="ECO:0000256" key="2">
    <source>
        <dbReference type="ARBA" id="ARBA00005779"/>
    </source>
</evidence>
<name>A0ABN2NJQ4_9MICO</name>
<proteinExistence type="inferred from homology"/>
<evidence type="ECO:0000313" key="9">
    <source>
        <dbReference type="Proteomes" id="UP001501094"/>
    </source>
</evidence>
<gene>
    <name evidence="8" type="ORF">GCM10009751_34100</name>
</gene>
<reference evidence="8 9" key="1">
    <citation type="journal article" date="2019" name="Int. J. Syst. Evol. Microbiol.">
        <title>The Global Catalogue of Microorganisms (GCM) 10K type strain sequencing project: providing services to taxonomists for standard genome sequencing and annotation.</title>
        <authorList>
            <consortium name="The Broad Institute Genomics Platform"/>
            <consortium name="The Broad Institute Genome Sequencing Center for Infectious Disease"/>
            <person name="Wu L."/>
            <person name="Ma J."/>
        </authorList>
    </citation>
    <scope>NUCLEOTIDE SEQUENCE [LARGE SCALE GENOMIC DNA]</scope>
    <source>
        <strain evidence="8 9">JCM 14326</strain>
    </source>
</reference>
<keyword evidence="3" id="KW-1003">Cell membrane</keyword>
<dbReference type="Pfam" id="PF03994">
    <property type="entry name" value="DUF350"/>
    <property type="match status" value="1"/>
</dbReference>
<evidence type="ECO:0000256" key="7">
    <source>
        <dbReference type="SAM" id="Phobius"/>
    </source>
</evidence>
<evidence type="ECO:0000313" key="8">
    <source>
        <dbReference type="EMBL" id="GAA1871910.1"/>
    </source>
</evidence>
<evidence type="ECO:0000256" key="1">
    <source>
        <dbReference type="ARBA" id="ARBA00004651"/>
    </source>
</evidence>
<feature type="transmembrane region" description="Helical" evidence="7">
    <location>
        <begin position="12"/>
        <end position="30"/>
    </location>
</feature>
<protein>
    <submittedName>
        <fullName evidence="8">DUF350 domain-containing protein</fullName>
    </submittedName>
</protein>
<keyword evidence="4 7" id="KW-0812">Transmembrane</keyword>
<keyword evidence="6 7" id="KW-0472">Membrane</keyword>
<keyword evidence="9" id="KW-1185">Reference proteome</keyword>
<evidence type="ECO:0000256" key="4">
    <source>
        <dbReference type="ARBA" id="ARBA00022692"/>
    </source>
</evidence>
<feature type="transmembrane region" description="Helical" evidence="7">
    <location>
        <begin position="121"/>
        <end position="140"/>
    </location>
</feature>
<comment type="caution">
    <text evidence="8">The sequence shown here is derived from an EMBL/GenBank/DDBJ whole genome shotgun (WGS) entry which is preliminary data.</text>
</comment>
<organism evidence="8 9">
    <name type="scientific">Myceligenerans crystallogenes</name>
    <dbReference type="NCBI Taxonomy" id="316335"/>
    <lineage>
        <taxon>Bacteria</taxon>
        <taxon>Bacillati</taxon>
        <taxon>Actinomycetota</taxon>
        <taxon>Actinomycetes</taxon>
        <taxon>Micrococcales</taxon>
        <taxon>Promicromonosporaceae</taxon>
        <taxon>Myceligenerans</taxon>
    </lineage>
</organism>
<feature type="transmembrane region" description="Helical" evidence="7">
    <location>
        <begin position="83"/>
        <end position="101"/>
    </location>
</feature>
<evidence type="ECO:0000256" key="6">
    <source>
        <dbReference type="ARBA" id="ARBA00023136"/>
    </source>
</evidence>
<dbReference type="InterPro" id="IPR007140">
    <property type="entry name" value="DUF350"/>
</dbReference>
<accession>A0ABN2NJQ4</accession>
<dbReference type="Proteomes" id="UP001501094">
    <property type="component" value="Unassembled WGS sequence"/>
</dbReference>
<feature type="transmembrane region" description="Helical" evidence="7">
    <location>
        <begin position="50"/>
        <end position="71"/>
    </location>
</feature>
<comment type="subcellular location">
    <subcellularLocation>
        <location evidence="1">Cell membrane</location>
        <topology evidence="1">Multi-pass membrane protein</topology>
    </subcellularLocation>
</comment>